<gene>
    <name evidence="2" type="ORF">CLCR_09007</name>
</gene>
<evidence type="ECO:0000313" key="3">
    <source>
        <dbReference type="Proteomes" id="UP000094526"/>
    </source>
</evidence>
<dbReference type="Proteomes" id="UP000094526">
    <property type="component" value="Unassembled WGS sequence"/>
</dbReference>
<accession>A0A1C1CUF2</accession>
<evidence type="ECO:0000313" key="2">
    <source>
        <dbReference type="EMBL" id="OCT52117.1"/>
    </source>
</evidence>
<organism evidence="2 3">
    <name type="scientific">Cladophialophora carrionii</name>
    <dbReference type="NCBI Taxonomy" id="86049"/>
    <lineage>
        <taxon>Eukaryota</taxon>
        <taxon>Fungi</taxon>
        <taxon>Dikarya</taxon>
        <taxon>Ascomycota</taxon>
        <taxon>Pezizomycotina</taxon>
        <taxon>Eurotiomycetes</taxon>
        <taxon>Chaetothyriomycetidae</taxon>
        <taxon>Chaetothyriales</taxon>
        <taxon>Herpotrichiellaceae</taxon>
        <taxon>Cladophialophora</taxon>
    </lineage>
</organism>
<dbReference type="AlphaFoldDB" id="A0A1C1CUF2"/>
<keyword evidence="3" id="KW-1185">Reference proteome</keyword>
<evidence type="ECO:0000256" key="1">
    <source>
        <dbReference type="SAM" id="MobiDB-lite"/>
    </source>
</evidence>
<name>A0A1C1CUF2_9EURO</name>
<feature type="region of interest" description="Disordered" evidence="1">
    <location>
        <begin position="53"/>
        <end position="80"/>
    </location>
</feature>
<sequence length="108" mass="11986">MSDDGRGERKPGKEGGEAGSYNTGRVRPAFSSWLLVVLKRRADVFPGAPRFFTRSVARTRAPSEQTDNDQGREGNSDSASVAAHRMWTVNLDVANYGQRRYALDLRGR</sequence>
<proteinExistence type="predicted"/>
<dbReference type="EMBL" id="LGRB01000009">
    <property type="protein sequence ID" value="OCT52117.1"/>
    <property type="molecule type" value="Genomic_DNA"/>
</dbReference>
<comment type="caution">
    <text evidence="2">The sequence shown here is derived from an EMBL/GenBank/DDBJ whole genome shotgun (WGS) entry which is preliminary data.</text>
</comment>
<reference evidence="3" key="1">
    <citation type="submission" date="2015-07" db="EMBL/GenBank/DDBJ databases">
        <authorList>
            <person name="Teixeira M.M."/>
            <person name="Souza R.C."/>
            <person name="Almeida L.G."/>
            <person name="Vicente V.A."/>
            <person name="de Hoog S."/>
            <person name="Bocca A.L."/>
            <person name="de Almeida S.R."/>
            <person name="Vasconcelos A.T."/>
            <person name="Felipe M.S."/>
        </authorList>
    </citation>
    <scope>NUCLEOTIDE SEQUENCE [LARGE SCALE GENOMIC DNA]</scope>
    <source>
        <strain evidence="3">KSF</strain>
    </source>
</reference>
<feature type="compositionally biased region" description="Basic and acidic residues" evidence="1">
    <location>
        <begin position="1"/>
        <end position="16"/>
    </location>
</feature>
<dbReference type="VEuPathDB" id="FungiDB:CLCR_09007"/>
<feature type="region of interest" description="Disordered" evidence="1">
    <location>
        <begin position="1"/>
        <end position="24"/>
    </location>
</feature>
<protein>
    <submittedName>
        <fullName evidence="2">Uncharacterized protein</fullName>
    </submittedName>
</protein>